<dbReference type="Gene3D" id="3.40.50.300">
    <property type="entry name" value="P-loop containing nucleotide triphosphate hydrolases"/>
    <property type="match status" value="1"/>
</dbReference>
<gene>
    <name evidence="1" type="ORF">SHY70_12385</name>
</gene>
<dbReference type="GO" id="GO:0005524">
    <property type="term" value="F:ATP binding"/>
    <property type="evidence" value="ECO:0007669"/>
    <property type="project" value="UniProtKB-KW"/>
</dbReference>
<evidence type="ECO:0000313" key="1">
    <source>
        <dbReference type="EMBL" id="MDX5039047.1"/>
    </source>
</evidence>
<evidence type="ECO:0000313" key="2">
    <source>
        <dbReference type="Proteomes" id="UP001270004"/>
    </source>
</evidence>
<protein>
    <submittedName>
        <fullName evidence="1">ATP-binding protein</fullName>
    </submittedName>
</protein>
<feature type="non-terminal residue" evidence="1">
    <location>
        <position position="152"/>
    </location>
</feature>
<comment type="caution">
    <text evidence="1">The sequence shown here is derived from an EMBL/GenBank/DDBJ whole genome shotgun (WGS) entry which is preliminary data.</text>
</comment>
<feature type="non-terminal residue" evidence="1">
    <location>
        <position position="1"/>
    </location>
</feature>
<keyword evidence="1" id="KW-0547">Nucleotide-binding</keyword>
<dbReference type="EMBL" id="JAWWZK010000284">
    <property type="protein sequence ID" value="MDX5039047.1"/>
    <property type="molecule type" value="Genomic_DNA"/>
</dbReference>
<dbReference type="RefSeq" id="WP_319444518.1">
    <property type="nucleotide sequence ID" value="NZ_JAWWZK010000284.1"/>
</dbReference>
<sequence length="152" mass="17163">MIDSLLGKDNNPIVQAGYLESIDKIMKKRAEGQKVGMQHVFEDMQSESQEQETRNAGKLLERIVKNSILSLCFSDGQNDSISLDNKVTILEITGLDLPKAGTNHELTKTQQKSLTVMYALGYFCKRFGERDKSEETILFFDEAWFFNSTSVG</sequence>
<dbReference type="Pfam" id="PF12846">
    <property type="entry name" value="AAA_10"/>
    <property type="match status" value="1"/>
</dbReference>
<name>A0AAW9DJU2_STRSU</name>
<dbReference type="AlphaFoldDB" id="A0AAW9DJU2"/>
<dbReference type="Gene3D" id="1.10.8.730">
    <property type="match status" value="1"/>
</dbReference>
<reference evidence="1" key="1">
    <citation type="submission" date="2023-11" db="EMBL/GenBank/DDBJ databases">
        <title>Antimicrobial resistance in invasive Streptococcus suis isolated in Spain and the associated genetic mechanisms.</title>
        <authorList>
            <person name="Uruen C."/>
            <person name="Arenas J.A."/>
        </authorList>
    </citation>
    <scope>NUCLEOTIDE SEQUENCE</scope>
    <source>
        <strain evidence="1">Ss_70</strain>
    </source>
</reference>
<dbReference type="Proteomes" id="UP001270004">
    <property type="component" value="Unassembled WGS sequence"/>
</dbReference>
<accession>A0AAW9DJU2</accession>
<proteinExistence type="predicted"/>
<organism evidence="1 2">
    <name type="scientific">Streptococcus suis</name>
    <dbReference type="NCBI Taxonomy" id="1307"/>
    <lineage>
        <taxon>Bacteria</taxon>
        <taxon>Bacillati</taxon>
        <taxon>Bacillota</taxon>
        <taxon>Bacilli</taxon>
        <taxon>Lactobacillales</taxon>
        <taxon>Streptococcaceae</taxon>
        <taxon>Streptococcus</taxon>
    </lineage>
</organism>
<dbReference type="InterPro" id="IPR027417">
    <property type="entry name" value="P-loop_NTPase"/>
</dbReference>
<keyword evidence="1" id="KW-0067">ATP-binding</keyword>